<dbReference type="Pfam" id="PF00149">
    <property type="entry name" value="Metallophos"/>
    <property type="match status" value="1"/>
</dbReference>
<sequence>MFVGSFKLPKGDVLIHAGDLTNQGSFAELRKAVKWIEEADFQVKIVVAGNHDITLDSDFYAQHGPSFHNQPPQDPIACQNLLDDSPSIVWLKHESKVIELVSPAGQRVSFKIFGSPFSPVKGRWAFGYRADEAAQIWNDIPLDTDIMVTHTPPKYHCDMKEGQSMGCEALRCTLERIKPRLAICGHVHEGRGAESIRWDLAASDSEANQPPVRLWTDPGRDNKKISLVNLTTRSNNIRDSKDEGSFLSSSQGLHAETCVVNCAIMASSWPHKGGVKHNKPIVVDINLPIPRTTS</sequence>
<dbReference type="SUPFAM" id="SSF56300">
    <property type="entry name" value="Metallo-dependent phosphatases"/>
    <property type="match status" value="1"/>
</dbReference>
<evidence type="ECO:0000259" key="1">
    <source>
        <dbReference type="Pfam" id="PF00149"/>
    </source>
</evidence>
<dbReference type="OMA" id="HIHDGRG"/>
<dbReference type="EMBL" id="NCSJ02000177">
    <property type="protein sequence ID" value="RFU28072.1"/>
    <property type="molecule type" value="Genomic_DNA"/>
</dbReference>
<feature type="domain" description="Calcineurin-like phosphoesterase" evidence="1">
    <location>
        <begin position="9"/>
        <end position="189"/>
    </location>
</feature>
<accession>A0A3E2H4C2</accession>
<dbReference type="InterPro" id="IPR051693">
    <property type="entry name" value="UPF0046_metallophosphoest"/>
</dbReference>
<protein>
    <recommendedName>
        <fullName evidence="1">Calcineurin-like phosphoesterase domain-containing protein</fullName>
    </recommendedName>
</protein>
<dbReference type="CDD" id="cd07379">
    <property type="entry name" value="MPP_239FB"/>
    <property type="match status" value="1"/>
</dbReference>
<reference evidence="2 3" key="1">
    <citation type="submission" date="2018-05" db="EMBL/GenBank/DDBJ databases">
        <title>Draft genome sequence of Scytalidium lignicola DSM 105466, a ubiquitous saprotrophic fungus.</title>
        <authorList>
            <person name="Buettner E."/>
            <person name="Gebauer A.M."/>
            <person name="Hofrichter M."/>
            <person name="Liers C."/>
            <person name="Kellner H."/>
        </authorList>
    </citation>
    <scope>NUCLEOTIDE SEQUENCE [LARGE SCALE GENOMIC DNA]</scope>
    <source>
        <strain evidence="2 3">DSM 105466</strain>
    </source>
</reference>
<dbReference type="GO" id="GO:0016787">
    <property type="term" value="F:hydrolase activity"/>
    <property type="evidence" value="ECO:0007669"/>
    <property type="project" value="InterPro"/>
</dbReference>
<evidence type="ECO:0000313" key="3">
    <source>
        <dbReference type="Proteomes" id="UP000258309"/>
    </source>
</evidence>
<dbReference type="Gene3D" id="3.60.21.10">
    <property type="match status" value="1"/>
</dbReference>
<comment type="caution">
    <text evidence="2">The sequence shown here is derived from an EMBL/GenBank/DDBJ whole genome shotgun (WGS) entry which is preliminary data.</text>
</comment>
<dbReference type="PANTHER" id="PTHR12905">
    <property type="entry name" value="METALLOPHOSPHOESTERASE"/>
    <property type="match status" value="1"/>
</dbReference>
<dbReference type="InterPro" id="IPR029052">
    <property type="entry name" value="Metallo-depent_PP-like"/>
</dbReference>
<name>A0A3E2H4C2_SCYLI</name>
<feature type="non-terminal residue" evidence="2">
    <location>
        <position position="1"/>
    </location>
</feature>
<dbReference type="AlphaFoldDB" id="A0A3E2H4C2"/>
<dbReference type="Proteomes" id="UP000258309">
    <property type="component" value="Unassembled WGS sequence"/>
</dbReference>
<evidence type="ECO:0000313" key="2">
    <source>
        <dbReference type="EMBL" id="RFU28072.1"/>
    </source>
</evidence>
<gene>
    <name evidence="2" type="ORF">B7463_g8276</name>
</gene>
<feature type="non-terminal residue" evidence="2">
    <location>
        <position position="294"/>
    </location>
</feature>
<keyword evidence="3" id="KW-1185">Reference proteome</keyword>
<dbReference type="InterPro" id="IPR004843">
    <property type="entry name" value="Calcineurin-like_PHP"/>
</dbReference>
<organism evidence="2 3">
    <name type="scientific">Scytalidium lignicola</name>
    <name type="common">Hyphomycete</name>
    <dbReference type="NCBI Taxonomy" id="5539"/>
    <lineage>
        <taxon>Eukaryota</taxon>
        <taxon>Fungi</taxon>
        <taxon>Dikarya</taxon>
        <taxon>Ascomycota</taxon>
        <taxon>Pezizomycotina</taxon>
        <taxon>Leotiomycetes</taxon>
        <taxon>Leotiomycetes incertae sedis</taxon>
        <taxon>Scytalidium</taxon>
    </lineage>
</organism>
<dbReference type="PANTHER" id="PTHR12905:SF16">
    <property type="entry name" value="SER_THR PROTEIN PHOSPHATASE FAMILY PROTEIN (AFU_ORTHOLOGUE AFUA_1G06000)"/>
    <property type="match status" value="1"/>
</dbReference>
<proteinExistence type="predicted"/>
<dbReference type="OrthoDB" id="630188at2759"/>